<dbReference type="AlphaFoldDB" id="A0A0D9WEA9"/>
<keyword evidence="1" id="KW-1133">Transmembrane helix</keyword>
<dbReference type="HOGENOM" id="CLU_171358_0_0_1"/>
<feature type="transmembrane region" description="Helical" evidence="1">
    <location>
        <begin position="63"/>
        <end position="81"/>
    </location>
</feature>
<reference evidence="2 3" key="1">
    <citation type="submission" date="2012-08" db="EMBL/GenBank/DDBJ databases">
        <title>Oryza genome evolution.</title>
        <authorList>
            <person name="Wing R.A."/>
        </authorList>
    </citation>
    <scope>NUCLEOTIDE SEQUENCE</scope>
</reference>
<keyword evidence="1" id="KW-0812">Transmembrane</keyword>
<dbReference type="Proteomes" id="UP000032180">
    <property type="component" value="Chromosome 5"/>
</dbReference>
<feature type="transmembrane region" description="Helical" evidence="1">
    <location>
        <begin position="87"/>
        <end position="107"/>
    </location>
</feature>
<accession>A0A0D9WEA9</accession>
<name>A0A0D9WEA9_9ORYZ</name>
<protein>
    <submittedName>
        <fullName evidence="2">Uncharacterized protein</fullName>
    </submittedName>
</protein>
<reference evidence="3" key="2">
    <citation type="submission" date="2013-12" db="EMBL/GenBank/DDBJ databases">
        <authorList>
            <person name="Yu Y."/>
            <person name="Lee S."/>
            <person name="de Baynast K."/>
            <person name="Wissotski M."/>
            <person name="Liu L."/>
            <person name="Talag J."/>
            <person name="Goicoechea J."/>
            <person name="Angelova A."/>
            <person name="Jetty R."/>
            <person name="Kudrna D."/>
            <person name="Golser W."/>
            <person name="Rivera L."/>
            <person name="Zhang J."/>
            <person name="Wing R."/>
        </authorList>
    </citation>
    <scope>NUCLEOTIDE SEQUENCE</scope>
</reference>
<proteinExistence type="predicted"/>
<evidence type="ECO:0000256" key="1">
    <source>
        <dbReference type="SAM" id="Phobius"/>
    </source>
</evidence>
<keyword evidence="3" id="KW-1185">Reference proteome</keyword>
<dbReference type="EnsemblPlants" id="LPERR05G07140.1">
    <property type="protein sequence ID" value="LPERR05G07140.1"/>
    <property type="gene ID" value="LPERR05G07140"/>
</dbReference>
<sequence>MESNVLSPRRILPFLGTLAAANHRCLDPVSAAYSTASMLALVLWFWSMNAVARAPAGPRRQAAVVALSVALTGLVNLQIYYPTMPRSTAVAIWAVCATFISAFFLVVSARPQGLTVN</sequence>
<feature type="transmembrane region" description="Helical" evidence="1">
    <location>
        <begin position="31"/>
        <end position="51"/>
    </location>
</feature>
<reference evidence="2" key="3">
    <citation type="submission" date="2015-04" db="UniProtKB">
        <authorList>
            <consortium name="EnsemblPlants"/>
        </authorList>
    </citation>
    <scope>IDENTIFICATION</scope>
</reference>
<evidence type="ECO:0000313" key="3">
    <source>
        <dbReference type="Proteomes" id="UP000032180"/>
    </source>
</evidence>
<evidence type="ECO:0000313" key="2">
    <source>
        <dbReference type="EnsemblPlants" id="LPERR05G07140.1"/>
    </source>
</evidence>
<keyword evidence="1" id="KW-0472">Membrane</keyword>
<organism evidence="2 3">
    <name type="scientific">Leersia perrieri</name>
    <dbReference type="NCBI Taxonomy" id="77586"/>
    <lineage>
        <taxon>Eukaryota</taxon>
        <taxon>Viridiplantae</taxon>
        <taxon>Streptophyta</taxon>
        <taxon>Embryophyta</taxon>
        <taxon>Tracheophyta</taxon>
        <taxon>Spermatophyta</taxon>
        <taxon>Magnoliopsida</taxon>
        <taxon>Liliopsida</taxon>
        <taxon>Poales</taxon>
        <taxon>Poaceae</taxon>
        <taxon>BOP clade</taxon>
        <taxon>Oryzoideae</taxon>
        <taxon>Oryzeae</taxon>
        <taxon>Oryzinae</taxon>
        <taxon>Leersia</taxon>
    </lineage>
</organism>
<dbReference type="Gramene" id="LPERR05G07140.1">
    <property type="protein sequence ID" value="LPERR05G07140.1"/>
    <property type="gene ID" value="LPERR05G07140"/>
</dbReference>